<dbReference type="EMBL" id="CM043018">
    <property type="protein sequence ID" value="KAI4463604.1"/>
    <property type="molecule type" value="Genomic_DNA"/>
</dbReference>
<gene>
    <name evidence="1" type="ORF">MML48_4g00007478</name>
</gene>
<reference evidence="1" key="1">
    <citation type="submission" date="2022-04" db="EMBL/GenBank/DDBJ databases">
        <title>Chromosome-scale genome assembly of Holotrichia oblita Faldermann.</title>
        <authorList>
            <person name="Rongchong L."/>
        </authorList>
    </citation>
    <scope>NUCLEOTIDE SEQUENCE</scope>
    <source>
        <strain evidence="1">81SQS9</strain>
    </source>
</reference>
<proteinExistence type="predicted"/>
<name>A0ACB9TA04_HOLOL</name>
<organism evidence="1 2">
    <name type="scientific">Holotrichia oblita</name>
    <name type="common">Chafer beetle</name>
    <dbReference type="NCBI Taxonomy" id="644536"/>
    <lineage>
        <taxon>Eukaryota</taxon>
        <taxon>Metazoa</taxon>
        <taxon>Ecdysozoa</taxon>
        <taxon>Arthropoda</taxon>
        <taxon>Hexapoda</taxon>
        <taxon>Insecta</taxon>
        <taxon>Pterygota</taxon>
        <taxon>Neoptera</taxon>
        <taxon>Endopterygota</taxon>
        <taxon>Coleoptera</taxon>
        <taxon>Polyphaga</taxon>
        <taxon>Scarabaeiformia</taxon>
        <taxon>Scarabaeidae</taxon>
        <taxon>Melolonthinae</taxon>
        <taxon>Holotrichia</taxon>
    </lineage>
</organism>
<sequence length="190" mass="21820">MSNKTRSKTVNRSENKRAKAKALRYSPKALPDFPKCGLQGRPYQPYQCESHLTMRDIKYFHKTFDTNTTKIAQDSFQVSYCKIENPKRKHTPTDSVNNKLKSITIKYTVKGSHGGLVPVCREAFLGILSIEKYRVLRVLKKFKVTGQLPHETRGGNRITNKNDAKNGKMKTFIESLRCTESHYCRSKSTE</sequence>
<comment type="caution">
    <text evidence="1">The sequence shown here is derived from an EMBL/GenBank/DDBJ whole genome shotgun (WGS) entry which is preliminary data.</text>
</comment>
<evidence type="ECO:0000313" key="1">
    <source>
        <dbReference type="EMBL" id="KAI4463604.1"/>
    </source>
</evidence>
<protein>
    <submittedName>
        <fullName evidence="1">Uncharacterized protein</fullName>
    </submittedName>
</protein>
<dbReference type="Proteomes" id="UP001056778">
    <property type="component" value="Chromosome 4"/>
</dbReference>
<accession>A0ACB9TA04</accession>
<evidence type="ECO:0000313" key="2">
    <source>
        <dbReference type="Proteomes" id="UP001056778"/>
    </source>
</evidence>
<keyword evidence="2" id="KW-1185">Reference proteome</keyword>